<feature type="compositionally biased region" description="Low complexity" evidence="1">
    <location>
        <begin position="276"/>
        <end position="294"/>
    </location>
</feature>
<dbReference type="Pfam" id="PF09816">
    <property type="entry name" value="EAF"/>
    <property type="match status" value="1"/>
</dbReference>
<dbReference type="InterPro" id="IPR019194">
    <property type="entry name" value="Tscrpt_elong_fac_Eaf_N"/>
</dbReference>
<protein>
    <recommendedName>
        <fullName evidence="2">Transcription elongation factor Eaf N-terminal domain-containing protein</fullName>
    </recommendedName>
</protein>
<dbReference type="GeneID" id="89922242"/>
<dbReference type="AlphaFoldDB" id="A0AAV9PTT8"/>
<evidence type="ECO:0000313" key="3">
    <source>
        <dbReference type="EMBL" id="KAK5175753.1"/>
    </source>
</evidence>
<accession>A0AAV9PTT8</accession>
<feature type="compositionally biased region" description="Acidic residues" evidence="1">
    <location>
        <begin position="113"/>
        <end position="127"/>
    </location>
</feature>
<feature type="compositionally biased region" description="Acidic residues" evidence="1">
    <location>
        <begin position="332"/>
        <end position="349"/>
    </location>
</feature>
<dbReference type="Proteomes" id="UP001337655">
    <property type="component" value="Unassembled WGS sequence"/>
</dbReference>
<evidence type="ECO:0000256" key="1">
    <source>
        <dbReference type="SAM" id="MobiDB-lite"/>
    </source>
</evidence>
<feature type="compositionally biased region" description="Low complexity" evidence="1">
    <location>
        <begin position="160"/>
        <end position="173"/>
    </location>
</feature>
<dbReference type="EMBL" id="JAVRRT010000001">
    <property type="protein sequence ID" value="KAK5175753.1"/>
    <property type="molecule type" value="Genomic_DNA"/>
</dbReference>
<reference evidence="3 4" key="1">
    <citation type="submission" date="2023-08" db="EMBL/GenBank/DDBJ databases">
        <title>Black Yeasts Isolated from many extreme environments.</title>
        <authorList>
            <person name="Coleine C."/>
            <person name="Stajich J.E."/>
            <person name="Selbmann L."/>
        </authorList>
    </citation>
    <scope>NUCLEOTIDE SEQUENCE [LARGE SCALE GENOMIC DNA]</scope>
    <source>
        <strain evidence="3 4">CCFEE 5935</strain>
    </source>
</reference>
<evidence type="ECO:0000259" key="2">
    <source>
        <dbReference type="Pfam" id="PF09816"/>
    </source>
</evidence>
<name>A0AAV9PTT8_9PEZI</name>
<gene>
    <name evidence="3" type="ORF">LTR77_000892</name>
</gene>
<proteinExistence type="predicted"/>
<feature type="compositionally biased region" description="Basic and acidic residues" evidence="1">
    <location>
        <begin position="316"/>
        <end position="328"/>
    </location>
</feature>
<dbReference type="RefSeq" id="XP_064664391.1">
    <property type="nucleotide sequence ID" value="XM_064798157.1"/>
</dbReference>
<feature type="compositionally biased region" description="Acidic residues" evidence="1">
    <location>
        <begin position="297"/>
        <end position="307"/>
    </location>
</feature>
<sequence length="404" mass="43032">MTAATARSTPAIDFNSQATFPIRLGQSVVKPSEAKKFTSIQYNHKPPLKAAKDARYKLEPSSDICEARLDLRDGKDGYKYGGRSTASQELYALTPTESDAGVLAATYPPLATEAEEGLFGEDDDDAGPVDASNPWDYRNYLKQTSTGSRRLDGAAKAPVSSSSMSQQRAASSMPVSRPSKQSSGPLLAQKKRKAPGLQKADAKRVKAGTEPPRPSAPDVPRVRIDRKASTRRPSVDDSGELILENETPVTEKPPRRTGAMALALGGQLSQGPISLRSAANSPASMAPSPMSARPEGIDDGEEFEFGDNESSPEAVTKVDSKQQQKDDYFGSGDEDDEGSTADADADVENLELPSPAQTHQKSTNSATADDEDDLDKQLALAMAEDDEGGGPPPQAESDEESEEE</sequence>
<evidence type="ECO:0000313" key="4">
    <source>
        <dbReference type="Proteomes" id="UP001337655"/>
    </source>
</evidence>
<organism evidence="3 4">
    <name type="scientific">Saxophila tyrrhenica</name>
    <dbReference type="NCBI Taxonomy" id="1690608"/>
    <lineage>
        <taxon>Eukaryota</taxon>
        <taxon>Fungi</taxon>
        <taxon>Dikarya</taxon>
        <taxon>Ascomycota</taxon>
        <taxon>Pezizomycotina</taxon>
        <taxon>Dothideomycetes</taxon>
        <taxon>Dothideomycetidae</taxon>
        <taxon>Mycosphaerellales</taxon>
        <taxon>Extremaceae</taxon>
        <taxon>Saxophila</taxon>
    </lineage>
</organism>
<feature type="domain" description="Transcription elongation factor Eaf N-terminal" evidence="2">
    <location>
        <begin position="20"/>
        <end position="87"/>
    </location>
</feature>
<keyword evidence="4" id="KW-1185">Reference proteome</keyword>
<feature type="region of interest" description="Disordered" evidence="1">
    <location>
        <begin position="113"/>
        <end position="404"/>
    </location>
</feature>
<feature type="compositionally biased region" description="Polar residues" evidence="1">
    <location>
        <begin position="355"/>
        <end position="367"/>
    </location>
</feature>
<comment type="caution">
    <text evidence="3">The sequence shown here is derived from an EMBL/GenBank/DDBJ whole genome shotgun (WGS) entry which is preliminary data.</text>
</comment>